<reference evidence="2" key="1">
    <citation type="submission" date="2020-01" db="EMBL/GenBank/DDBJ databases">
        <authorList>
            <person name="Meier V. D."/>
            <person name="Meier V D."/>
        </authorList>
    </citation>
    <scope>NUCLEOTIDE SEQUENCE</scope>
    <source>
        <strain evidence="2">HLG_WM_MAG_08</strain>
    </source>
</reference>
<sequence>MTKTTSGANAASLFETDIEIVGDVSFAGELYLQGKVNGNLVAPNDSNASLFLQENSEVVGEIRVPLLVVSGKVSGDIFSTRRISLKTSAEVTGNIHYAEIHVEQGATINGGLVSLRDLDGTA</sequence>
<dbReference type="AlphaFoldDB" id="A0A6S6TL48"/>
<comment type="similarity">
    <text evidence="1">Belongs to the bactofilin family.</text>
</comment>
<dbReference type="PANTHER" id="PTHR35024:SF4">
    <property type="entry name" value="POLYMER-FORMING CYTOSKELETAL PROTEIN"/>
    <property type="match status" value="1"/>
</dbReference>
<protein>
    <recommendedName>
        <fullName evidence="3">Cell shape determination protein CcmA</fullName>
    </recommendedName>
</protein>
<proteinExistence type="inferred from homology"/>
<evidence type="ECO:0000256" key="1">
    <source>
        <dbReference type="ARBA" id="ARBA00044755"/>
    </source>
</evidence>
<dbReference type="PANTHER" id="PTHR35024">
    <property type="entry name" value="HYPOTHETICAL CYTOSOLIC PROTEIN"/>
    <property type="match status" value="1"/>
</dbReference>
<evidence type="ECO:0000313" key="2">
    <source>
        <dbReference type="EMBL" id="CAA6821562.1"/>
    </source>
</evidence>
<evidence type="ECO:0008006" key="3">
    <source>
        <dbReference type="Google" id="ProtNLM"/>
    </source>
</evidence>
<dbReference type="Pfam" id="PF04519">
    <property type="entry name" value="Bactofilin"/>
    <property type="match status" value="1"/>
</dbReference>
<name>A0A6S6TL48_9GAMM</name>
<organism evidence="2">
    <name type="scientific">uncultured Thiotrichaceae bacterium</name>
    <dbReference type="NCBI Taxonomy" id="298394"/>
    <lineage>
        <taxon>Bacteria</taxon>
        <taxon>Pseudomonadati</taxon>
        <taxon>Pseudomonadota</taxon>
        <taxon>Gammaproteobacteria</taxon>
        <taxon>Thiotrichales</taxon>
        <taxon>Thiotrichaceae</taxon>
        <taxon>environmental samples</taxon>
    </lineage>
</organism>
<accession>A0A6S6TL48</accession>
<dbReference type="InterPro" id="IPR007607">
    <property type="entry name" value="BacA/B"/>
</dbReference>
<dbReference type="EMBL" id="CACVAV010000331">
    <property type="protein sequence ID" value="CAA6821562.1"/>
    <property type="molecule type" value="Genomic_DNA"/>
</dbReference>
<gene>
    <name evidence="2" type="ORF">HELGO_WM22412</name>
</gene>